<feature type="transmembrane region" description="Helical" evidence="1">
    <location>
        <begin position="100"/>
        <end position="116"/>
    </location>
</feature>
<organism evidence="3">
    <name type="scientific">viral metagenome</name>
    <dbReference type="NCBI Taxonomy" id="1070528"/>
    <lineage>
        <taxon>unclassified sequences</taxon>
        <taxon>metagenomes</taxon>
        <taxon>organismal metagenomes</taxon>
    </lineage>
</organism>
<reference evidence="3" key="1">
    <citation type="journal article" date="2020" name="Nature">
        <title>Giant virus diversity and host interactions through global metagenomics.</title>
        <authorList>
            <person name="Schulz F."/>
            <person name="Roux S."/>
            <person name="Paez-Espino D."/>
            <person name="Jungbluth S."/>
            <person name="Walsh D.A."/>
            <person name="Denef V.J."/>
            <person name="McMahon K.D."/>
            <person name="Konstantinidis K.T."/>
            <person name="Eloe-Fadrosh E.A."/>
            <person name="Kyrpides N.C."/>
            <person name="Woyke T."/>
        </authorList>
    </citation>
    <scope>NUCLEOTIDE SEQUENCE</scope>
    <source>
        <strain evidence="3">GVMAG-S-1101165-84</strain>
    </source>
</reference>
<dbReference type="EMBL" id="MN740779">
    <property type="protein sequence ID" value="QHU11187.1"/>
    <property type="molecule type" value="Genomic_DNA"/>
</dbReference>
<dbReference type="PANTHER" id="PTHR14969:SF13">
    <property type="entry name" value="AT30094P"/>
    <property type="match status" value="1"/>
</dbReference>
<feature type="transmembrane region" description="Helical" evidence="1">
    <location>
        <begin position="31"/>
        <end position="46"/>
    </location>
</feature>
<dbReference type="SUPFAM" id="SSF48317">
    <property type="entry name" value="Acid phosphatase/Vanadium-dependent haloperoxidase"/>
    <property type="match status" value="1"/>
</dbReference>
<dbReference type="PANTHER" id="PTHR14969">
    <property type="entry name" value="SPHINGOSINE-1-PHOSPHATE PHOSPHOHYDROLASE"/>
    <property type="match status" value="1"/>
</dbReference>
<dbReference type="Pfam" id="PF01569">
    <property type="entry name" value="PAP2"/>
    <property type="match status" value="1"/>
</dbReference>
<keyword evidence="1" id="KW-1133">Transmembrane helix</keyword>
<dbReference type="InterPro" id="IPR000326">
    <property type="entry name" value="PAP2/HPO"/>
</dbReference>
<feature type="transmembrane region" description="Helical" evidence="1">
    <location>
        <begin position="6"/>
        <end position="26"/>
    </location>
</feature>
<accession>A0A6C0K3B5</accession>
<sequence>MEQPLANAVSLTLLIPIPLAISLFFYTQDPVYLMIGVGCIILSAYVERIKPYFDSPRPEGAKDCNAFCGGGSVEGKPGFPSGHVATVTLFVLLLGAYTQSYYWLLGVFWIAAMAWSRYEKRCHSVEQVAGGALVGLLGAMIGCMSYWVAKTYDFIQIIRNYTA</sequence>
<proteinExistence type="predicted"/>
<protein>
    <recommendedName>
        <fullName evidence="2">Phosphatidic acid phosphatase type 2/haloperoxidase domain-containing protein</fullName>
    </recommendedName>
</protein>
<dbReference type="CDD" id="cd01610">
    <property type="entry name" value="PAP2_like"/>
    <property type="match status" value="1"/>
</dbReference>
<evidence type="ECO:0000256" key="1">
    <source>
        <dbReference type="SAM" id="Phobius"/>
    </source>
</evidence>
<keyword evidence="1" id="KW-0472">Membrane</keyword>
<dbReference type="AlphaFoldDB" id="A0A6C0K3B5"/>
<feature type="transmembrane region" description="Helical" evidence="1">
    <location>
        <begin position="128"/>
        <end position="149"/>
    </location>
</feature>
<dbReference type="Gene3D" id="1.20.144.10">
    <property type="entry name" value="Phosphatidic acid phosphatase type 2/haloperoxidase"/>
    <property type="match status" value="1"/>
</dbReference>
<dbReference type="InterPro" id="IPR036938">
    <property type="entry name" value="PAP2/HPO_sf"/>
</dbReference>
<feature type="domain" description="Phosphatidic acid phosphatase type 2/haloperoxidase" evidence="2">
    <location>
        <begin position="37"/>
        <end position="141"/>
    </location>
</feature>
<keyword evidence="1" id="KW-0812">Transmembrane</keyword>
<name>A0A6C0K3B5_9ZZZZ</name>
<evidence type="ECO:0000313" key="3">
    <source>
        <dbReference type="EMBL" id="QHU11187.1"/>
    </source>
</evidence>
<dbReference type="GO" id="GO:0042392">
    <property type="term" value="F:sphingosine-1-phosphate phosphatase activity"/>
    <property type="evidence" value="ECO:0007669"/>
    <property type="project" value="TreeGrafter"/>
</dbReference>
<evidence type="ECO:0000259" key="2">
    <source>
        <dbReference type="Pfam" id="PF01569"/>
    </source>
</evidence>